<evidence type="ECO:0000256" key="4">
    <source>
        <dbReference type="ARBA" id="ARBA00022741"/>
    </source>
</evidence>
<dbReference type="InterPro" id="IPR003439">
    <property type="entry name" value="ABC_transporter-like_ATP-bd"/>
</dbReference>
<dbReference type="InterPro" id="IPR008995">
    <property type="entry name" value="Mo/tungstate-bd_C_term_dom"/>
</dbReference>
<dbReference type="InterPro" id="IPR050093">
    <property type="entry name" value="ABC_SmlMolc_Importer"/>
</dbReference>
<evidence type="ECO:0000256" key="8">
    <source>
        <dbReference type="ARBA" id="ARBA00023136"/>
    </source>
</evidence>
<dbReference type="InterPro" id="IPR027417">
    <property type="entry name" value="P-loop_NTPase"/>
</dbReference>
<dbReference type="GO" id="GO:0005524">
    <property type="term" value="F:ATP binding"/>
    <property type="evidence" value="ECO:0007669"/>
    <property type="project" value="UniProtKB-KW"/>
</dbReference>
<dbReference type="FunFam" id="3.40.50.300:FF:000425">
    <property type="entry name" value="Probable ABC transporter, ATP-binding subunit"/>
    <property type="match status" value="1"/>
</dbReference>
<dbReference type="InterPro" id="IPR017871">
    <property type="entry name" value="ABC_transporter-like_CS"/>
</dbReference>
<dbReference type="InterPro" id="IPR013611">
    <property type="entry name" value="Transp-assoc_OB_typ2"/>
</dbReference>
<keyword evidence="7" id="KW-0406">Ion transport</keyword>
<dbReference type="AlphaFoldDB" id="A0A3B1DKY7"/>
<sequence length="353" mass="39931">MDNNQKNQMVCFEQIKYSHQANNKKTFKLGPFSLNIEQGELLAILGPSGSGKTTLLRLIAGLAYPNEGVITVDQKIVFDRHTLISPENRQVGMMFQDHALFPHLSVRKNILFGIHKWPKDKQKKRLEELMSLLELEGYLGRYPHELSGGQQQRVALARTLAQNPKVVLLDEPLSNIDADLRMSLAQELRDVLKKTKTTSVWVTHDQTEALDLSDRILVINEGRVEQLDKPWNIYNEPKTRFVADFVGTAVFINGELKDNHIITEIGSIQCPPCLKNSKHLDLMLRPDDIRVTLDETGMGTICKHQFWGSVQLYSVKLPSGQQLLTTQPSHTTWPIGKKVSIVLEPKTVIAFPV</sequence>
<gene>
    <name evidence="10" type="ORF">MNBD_UNCLBAC01-282</name>
</gene>
<dbReference type="SUPFAM" id="SSF50331">
    <property type="entry name" value="MOP-like"/>
    <property type="match status" value="1"/>
</dbReference>
<dbReference type="EMBL" id="UOGJ01000068">
    <property type="protein sequence ID" value="VAX35650.1"/>
    <property type="molecule type" value="Genomic_DNA"/>
</dbReference>
<proteinExistence type="predicted"/>
<evidence type="ECO:0000256" key="7">
    <source>
        <dbReference type="ARBA" id="ARBA00023065"/>
    </source>
</evidence>
<accession>A0A3B1DKY7</accession>
<evidence type="ECO:0000256" key="3">
    <source>
        <dbReference type="ARBA" id="ARBA00022496"/>
    </source>
</evidence>
<evidence type="ECO:0000256" key="1">
    <source>
        <dbReference type="ARBA" id="ARBA00022448"/>
    </source>
</evidence>
<dbReference type="PANTHER" id="PTHR42781:SF4">
    <property type="entry name" value="SPERMIDINE_PUTRESCINE IMPORT ATP-BINDING PROTEIN POTA"/>
    <property type="match status" value="1"/>
</dbReference>
<keyword evidence="4" id="KW-0547">Nucleotide-binding</keyword>
<dbReference type="GO" id="GO:0015408">
    <property type="term" value="F:ABC-type ferric iron transporter activity"/>
    <property type="evidence" value="ECO:0007669"/>
    <property type="project" value="InterPro"/>
</dbReference>
<reference evidence="10" key="1">
    <citation type="submission" date="2018-06" db="EMBL/GenBank/DDBJ databases">
        <authorList>
            <person name="Zhirakovskaya E."/>
        </authorList>
    </citation>
    <scope>NUCLEOTIDE SEQUENCE</scope>
</reference>
<dbReference type="GO" id="GO:0016887">
    <property type="term" value="F:ATP hydrolysis activity"/>
    <property type="evidence" value="ECO:0007669"/>
    <property type="project" value="InterPro"/>
</dbReference>
<dbReference type="GO" id="GO:0051301">
    <property type="term" value="P:cell division"/>
    <property type="evidence" value="ECO:0007669"/>
    <property type="project" value="UniProtKB-KW"/>
</dbReference>
<keyword evidence="10" id="KW-0131">Cell cycle</keyword>
<dbReference type="Gene3D" id="3.40.50.300">
    <property type="entry name" value="P-loop containing nucleotide triphosphate hydrolases"/>
    <property type="match status" value="1"/>
</dbReference>
<keyword evidence="10" id="KW-0132">Cell division</keyword>
<dbReference type="PANTHER" id="PTHR42781">
    <property type="entry name" value="SPERMIDINE/PUTRESCINE IMPORT ATP-BINDING PROTEIN POTA"/>
    <property type="match status" value="1"/>
</dbReference>
<organism evidence="10">
    <name type="scientific">hydrothermal vent metagenome</name>
    <dbReference type="NCBI Taxonomy" id="652676"/>
    <lineage>
        <taxon>unclassified sequences</taxon>
        <taxon>metagenomes</taxon>
        <taxon>ecological metagenomes</taxon>
    </lineage>
</organism>
<name>A0A3B1DKY7_9ZZZZ</name>
<keyword evidence="1" id="KW-0813">Transport</keyword>
<keyword evidence="5 10" id="KW-0067">ATP-binding</keyword>
<evidence type="ECO:0000313" key="10">
    <source>
        <dbReference type="EMBL" id="VAX35650.1"/>
    </source>
</evidence>
<feature type="domain" description="ABC transporter" evidence="9">
    <location>
        <begin position="10"/>
        <end position="246"/>
    </location>
</feature>
<dbReference type="CDD" id="cd03259">
    <property type="entry name" value="ABC_Carb_Solutes_like"/>
    <property type="match status" value="1"/>
</dbReference>
<evidence type="ECO:0000256" key="2">
    <source>
        <dbReference type="ARBA" id="ARBA00022475"/>
    </source>
</evidence>
<evidence type="ECO:0000256" key="5">
    <source>
        <dbReference type="ARBA" id="ARBA00022840"/>
    </source>
</evidence>
<keyword evidence="8" id="KW-0472">Membrane</keyword>
<dbReference type="SMART" id="SM00382">
    <property type="entry name" value="AAA"/>
    <property type="match status" value="1"/>
</dbReference>
<dbReference type="Gene3D" id="2.40.50.100">
    <property type="match status" value="1"/>
</dbReference>
<dbReference type="InterPro" id="IPR015853">
    <property type="entry name" value="ABC_transpr_FbpC"/>
</dbReference>
<keyword evidence="6" id="KW-0408">Iron</keyword>
<dbReference type="InterPro" id="IPR003593">
    <property type="entry name" value="AAA+_ATPase"/>
</dbReference>
<evidence type="ECO:0000256" key="6">
    <source>
        <dbReference type="ARBA" id="ARBA00023004"/>
    </source>
</evidence>
<dbReference type="PROSITE" id="PS50893">
    <property type="entry name" value="ABC_TRANSPORTER_2"/>
    <property type="match status" value="1"/>
</dbReference>
<protein>
    <submittedName>
        <fullName evidence="10">Cell division transporter, ATP-binding protein FtsE (TC 3.A.5.1.1)</fullName>
    </submittedName>
</protein>
<dbReference type="Pfam" id="PF08402">
    <property type="entry name" value="TOBE_2"/>
    <property type="match status" value="1"/>
</dbReference>
<dbReference type="GO" id="GO:0043190">
    <property type="term" value="C:ATP-binding cassette (ABC) transporter complex"/>
    <property type="evidence" value="ECO:0007669"/>
    <property type="project" value="InterPro"/>
</dbReference>
<keyword evidence="2" id="KW-1003">Cell membrane</keyword>
<dbReference type="PROSITE" id="PS00211">
    <property type="entry name" value="ABC_TRANSPORTER_1"/>
    <property type="match status" value="1"/>
</dbReference>
<dbReference type="Pfam" id="PF00005">
    <property type="entry name" value="ABC_tran"/>
    <property type="match status" value="1"/>
</dbReference>
<keyword evidence="3" id="KW-0410">Iron transport</keyword>
<evidence type="ECO:0000259" key="9">
    <source>
        <dbReference type="PROSITE" id="PS50893"/>
    </source>
</evidence>
<dbReference type="SUPFAM" id="SSF52540">
    <property type="entry name" value="P-loop containing nucleoside triphosphate hydrolases"/>
    <property type="match status" value="1"/>
</dbReference>